<feature type="domain" description="Ricin B lectin" evidence="4">
    <location>
        <begin position="1026"/>
        <end position="1159"/>
    </location>
</feature>
<keyword evidence="3" id="KW-0378">Hydrolase</keyword>
<feature type="domain" description="Ricin B lectin" evidence="4">
    <location>
        <begin position="557"/>
        <end position="675"/>
    </location>
</feature>
<dbReference type="EC" id="3.2.2.22" evidence="3"/>
<dbReference type="InterPro" id="IPR016139">
    <property type="entry name" value="Ribosome_inactivat_prot_sub2"/>
</dbReference>
<evidence type="ECO:0000256" key="1">
    <source>
        <dbReference type="ARBA" id="ARBA00023157"/>
    </source>
</evidence>
<name>A0A699HGG6_TANCI</name>
<dbReference type="InterPro" id="IPR035992">
    <property type="entry name" value="Ricin_B-like_lectins"/>
</dbReference>
<evidence type="ECO:0000313" key="5">
    <source>
        <dbReference type="EMBL" id="GEX89080.1"/>
    </source>
</evidence>
<dbReference type="Gene3D" id="3.40.420.10">
    <property type="entry name" value="Ricin (A subunit), domain 1"/>
    <property type="match status" value="2"/>
</dbReference>
<comment type="subunit">
    <text evidence="3">Might form dimers or tetramers of disulfide-linked A and B chains.</text>
</comment>
<dbReference type="PROSITE" id="PS50231">
    <property type="entry name" value="RICIN_B_LECTIN"/>
    <property type="match status" value="3"/>
</dbReference>
<comment type="catalytic activity">
    <reaction evidence="3">
        <text>Endohydrolysis of the N-glycosidic bond at one specific adenosine on the 28S rRNA.</text>
        <dbReference type="EC" id="3.2.2.22"/>
    </reaction>
</comment>
<dbReference type="CDD" id="cd23443">
    <property type="entry name" value="beta-trefoil_Ricin_RIPs_II_rpt1"/>
    <property type="match status" value="2"/>
</dbReference>
<dbReference type="PRINTS" id="PR00396">
    <property type="entry name" value="SHIGARICIN"/>
</dbReference>
<gene>
    <name evidence="5" type="ORF">Tci_361055</name>
</gene>
<comment type="function">
    <text evidence="3">The A chain is responsible for inhibiting protein synthesis through the catalytic inactivation of 60S ribosomal subunits by removing adenine from position 4,324 of 28S rRNA. The B chain binds to cell receptors and probably facilitates the entry into the cell of the A chain; B chains are also responsible for cell agglutination (lectin activity).</text>
</comment>
<dbReference type="Pfam" id="PF07727">
    <property type="entry name" value="RVT_2"/>
    <property type="match status" value="1"/>
</dbReference>
<keyword evidence="2" id="KW-0325">Glycoprotein</keyword>
<protein>
    <recommendedName>
        <fullName evidence="3">Ribosome-inactivating protein</fullName>
    </recommendedName>
    <component>
        <recommendedName>
            <fullName evidence="3">Ribosome-inactivating protein chain A</fullName>
        </recommendedName>
        <alternativeName>
            <fullName evidence="3">rRNA N-glycosidase</fullName>
            <ecNumber evidence="3">3.2.2.22</ecNumber>
        </alternativeName>
    </component>
    <component>
        <recommendedName>
            <fullName evidence="3">Ribosome-inactivating protein chain B</fullName>
        </recommendedName>
    </component>
</protein>
<dbReference type="Pfam" id="PF00161">
    <property type="entry name" value="RIP"/>
    <property type="match status" value="2"/>
</dbReference>
<sequence>MDVKAAFLNGELCDSEVYVSKPEGLVDQKKKNHVYRLNKAFYGLKQAPRATDAHGIAVTRPLTNIPLQERFIQVHLENSDCEVITVIINTENVYVVGYLFRLASRPTLYYLDDILREDLFQAFPNRQYNYSPLDFTGNYRSLLDREKTKLGHGTLNDAIRILYYRHSQPSALLGKKHGEQMVKSIQADTRVRVPVPVAVGADEWCLDGEPATNIIRMAGKCVGVYENQYNNGTPIILFLCKNKKGNQLWTFKSDGTIWSNGKCLTANGYASGDYIWIFNCDKAEPEATKWVLYIVGTIMNPRLGLVIAAKSCTQRTVLNANGAYARVWLANCVIGTEPSIFLLKGQGSRDERWTFMADGTILNPNARLVMDIWNSDVSLKEIILECLCGGLSVFPASRPTLYYLDDILREELFLAFPSQQYNYSPLGFAGNYRSLLDREKTKLGHGALNDAIRNLYYRHSQPRENLNSIPDSRARSMENRWSDLSEHIQWSDESRDFLTIILVRSVLNEVVSIRSVVGVMRQSALALMLYRCNPKAIRVPVPVAVGADEQCLDGEQTTNIIRMVRKCVGVYENQYDNGTPIVLFSCGNAKGNQLWTFKSDGTIRSNGKCLRANGYASGDYIWIFDCDKDVPEATKWVLYNAGTIMNPRSGLVIVVESDLCFGGTRCYTSGRESIEYNVFTVCWFIGYHKVQAVMYSTSCRLVCLSCSKRAQQGTFCTFRRYGLEDVVQGYGSGVVLYLVVLYGEWFRGCDSRGLVKNLAKSGIDAHGIAVTRPLTNILLQERFIEVHLENSGGEVITVIINIENVYGVGYLFRPASRPTLDYLDDILREKLFQAFLSRQYNYSPLGFAGNYHSLPDREKTKLGHGALNDAIRNLYYRHSQPSALLVIIQMVSEAARIRARSMENRWSDLSKQIQWSGESRDFLTTILVRSVLNEVVSIRSVVGVMRQAALPLMLYQCNPKAIRVAVPVAVGVDKQCLDGEPTTNIIGMARKCVDVYENQYDNGTLITLFSCGNAKAKPEATKWVLYNAGTFMNPRSGLVIAAESSTQRIVLNEAEDNNSSREAWTANTQPTINYISVFREMCLQANGAYAHIWLAICVIGTEPGNSQGSGDEWWTFMADGTILNPNARLVMDVWISDVSLKEIILYEPTGNPNQNWLAF</sequence>
<dbReference type="Gene3D" id="4.10.470.10">
    <property type="entry name" value="Ricin (A Subunit), domain 2"/>
    <property type="match status" value="2"/>
</dbReference>
<dbReference type="GO" id="GO:0030598">
    <property type="term" value="F:rRNA N-glycosylase activity"/>
    <property type="evidence" value="ECO:0007669"/>
    <property type="project" value="UniProtKB-EC"/>
</dbReference>
<feature type="domain" description="Ricin B lectin" evidence="4">
    <location>
        <begin position="209"/>
        <end position="356"/>
    </location>
</feature>
<proteinExistence type="inferred from homology"/>
<keyword evidence="1" id="KW-1015">Disulfide bond</keyword>
<dbReference type="EMBL" id="BKCJ010137015">
    <property type="protein sequence ID" value="GEX89080.1"/>
    <property type="molecule type" value="Genomic_DNA"/>
</dbReference>
<dbReference type="Pfam" id="PF00652">
    <property type="entry name" value="Ricin_B_lectin"/>
    <property type="match status" value="3"/>
</dbReference>
<comment type="similarity">
    <text evidence="3">Belongs to the ribosome-inactivating protein family.</text>
</comment>
<dbReference type="InterPro" id="IPR036041">
    <property type="entry name" value="Ribosome-inact_prot_sf"/>
</dbReference>
<dbReference type="SMART" id="SM00458">
    <property type="entry name" value="RICIN"/>
    <property type="match status" value="3"/>
</dbReference>
<dbReference type="GO" id="GO:0017148">
    <property type="term" value="P:negative regulation of translation"/>
    <property type="evidence" value="ECO:0007669"/>
    <property type="project" value="UniProtKB-KW"/>
</dbReference>
<dbReference type="InterPro" id="IPR013103">
    <property type="entry name" value="RVT_2"/>
</dbReference>
<accession>A0A699HGG6</accession>
<dbReference type="SUPFAM" id="SSF50370">
    <property type="entry name" value="Ricin B-like lectins"/>
    <property type="match status" value="5"/>
</dbReference>
<keyword evidence="3" id="KW-0652">Protein synthesis inhibitor</keyword>
<dbReference type="PANTHER" id="PTHR33453">
    <property type="match status" value="1"/>
</dbReference>
<dbReference type="AlphaFoldDB" id="A0A699HGG6"/>
<dbReference type="InterPro" id="IPR016138">
    <property type="entry name" value="Ribosome_inactivat_prot_sub1"/>
</dbReference>
<dbReference type="Gene3D" id="2.80.10.50">
    <property type="match status" value="5"/>
</dbReference>
<reference evidence="5" key="1">
    <citation type="journal article" date="2019" name="Sci. Rep.">
        <title>Draft genome of Tanacetum cinerariifolium, the natural source of mosquito coil.</title>
        <authorList>
            <person name="Yamashiro T."/>
            <person name="Shiraishi A."/>
            <person name="Satake H."/>
            <person name="Nakayama K."/>
        </authorList>
    </citation>
    <scope>NUCLEOTIDE SEQUENCE</scope>
</reference>
<dbReference type="SUPFAM" id="SSF56371">
    <property type="entry name" value="Ribosome inactivating proteins (RIP)"/>
    <property type="match status" value="3"/>
</dbReference>
<comment type="caution">
    <text evidence="5">The sequence shown here is derived from an EMBL/GenBank/DDBJ whole genome shotgun (WGS) entry which is preliminary data.</text>
</comment>
<dbReference type="InterPro" id="IPR001574">
    <property type="entry name" value="Ribosome_inactivat_prot"/>
</dbReference>
<dbReference type="PANTHER" id="PTHR33453:SF34">
    <property type="entry name" value="RIBOSOME-INACTIVATING PROTEIN"/>
    <property type="match status" value="1"/>
</dbReference>
<organism evidence="5">
    <name type="scientific">Tanacetum cinerariifolium</name>
    <name type="common">Dalmatian daisy</name>
    <name type="synonym">Chrysanthemum cinerariifolium</name>
    <dbReference type="NCBI Taxonomy" id="118510"/>
    <lineage>
        <taxon>Eukaryota</taxon>
        <taxon>Viridiplantae</taxon>
        <taxon>Streptophyta</taxon>
        <taxon>Embryophyta</taxon>
        <taxon>Tracheophyta</taxon>
        <taxon>Spermatophyta</taxon>
        <taxon>Magnoliopsida</taxon>
        <taxon>eudicotyledons</taxon>
        <taxon>Gunneridae</taxon>
        <taxon>Pentapetalae</taxon>
        <taxon>asterids</taxon>
        <taxon>campanulids</taxon>
        <taxon>Asterales</taxon>
        <taxon>Asteraceae</taxon>
        <taxon>Asteroideae</taxon>
        <taxon>Anthemideae</taxon>
        <taxon>Anthemidinae</taxon>
        <taxon>Tanacetum</taxon>
    </lineage>
</organism>
<evidence type="ECO:0000259" key="4">
    <source>
        <dbReference type="SMART" id="SM00458"/>
    </source>
</evidence>
<dbReference type="GO" id="GO:0090729">
    <property type="term" value="F:toxin activity"/>
    <property type="evidence" value="ECO:0007669"/>
    <property type="project" value="UniProtKB-KW"/>
</dbReference>
<dbReference type="InterPro" id="IPR000772">
    <property type="entry name" value="Ricin_B_lectin"/>
</dbReference>
<evidence type="ECO:0000256" key="2">
    <source>
        <dbReference type="ARBA" id="ARBA00023180"/>
    </source>
</evidence>
<keyword evidence="3" id="KW-0800">Toxin</keyword>
<dbReference type="GO" id="GO:0006952">
    <property type="term" value="P:defense response"/>
    <property type="evidence" value="ECO:0007669"/>
    <property type="project" value="UniProtKB-KW"/>
</dbReference>
<dbReference type="InterPro" id="IPR017989">
    <property type="entry name" value="Ribosome_inactivat_1/2"/>
</dbReference>
<evidence type="ECO:0000256" key="3">
    <source>
        <dbReference type="RuleBase" id="RU004915"/>
    </source>
</evidence>
<keyword evidence="3" id="KW-0611">Plant defense</keyword>